<name>A0A3P4B5K9_9BURK</name>
<dbReference type="NCBIfam" id="TIGR02140">
    <property type="entry name" value="permease_CysW"/>
    <property type="match status" value="1"/>
</dbReference>
<dbReference type="PROSITE" id="PS50928">
    <property type="entry name" value="ABC_TM1"/>
    <property type="match status" value="1"/>
</dbReference>
<keyword evidence="7 9" id="KW-0472">Membrane</keyword>
<keyword evidence="4 9" id="KW-0812">Transmembrane</keyword>
<keyword evidence="12" id="KW-1185">Reference proteome</keyword>
<dbReference type="InterPro" id="IPR011866">
    <property type="entry name" value="CysW_permease"/>
</dbReference>
<gene>
    <name evidence="11" type="primary">cysW_3</name>
    <name evidence="11" type="ORF">PIGHUM_03679</name>
</gene>
<dbReference type="Gene3D" id="1.10.3720.10">
    <property type="entry name" value="MetI-like"/>
    <property type="match status" value="1"/>
</dbReference>
<keyword evidence="6" id="KW-0764">Sulfate transport</keyword>
<feature type="transmembrane region" description="Helical" evidence="9">
    <location>
        <begin position="136"/>
        <end position="154"/>
    </location>
</feature>
<evidence type="ECO:0000256" key="3">
    <source>
        <dbReference type="ARBA" id="ARBA00022448"/>
    </source>
</evidence>
<dbReference type="EMBL" id="UWPJ01000027">
    <property type="protein sequence ID" value="VCU71594.1"/>
    <property type="molecule type" value="Genomic_DNA"/>
</dbReference>
<evidence type="ECO:0000259" key="10">
    <source>
        <dbReference type="PROSITE" id="PS50928"/>
    </source>
</evidence>
<comment type="function">
    <text evidence="8">Part of the ABC transporter complex CysAWTP (TC 3.A.1.6.1) involved in sulfate/thiosulfate import. Probably responsible for the translocation of the substrate across the membrane.</text>
</comment>
<dbReference type="InterPro" id="IPR000515">
    <property type="entry name" value="MetI-like"/>
</dbReference>
<evidence type="ECO:0000313" key="12">
    <source>
        <dbReference type="Proteomes" id="UP000277294"/>
    </source>
</evidence>
<keyword evidence="5 9" id="KW-1133">Transmembrane helix</keyword>
<dbReference type="PANTHER" id="PTHR30406:SF9">
    <property type="entry name" value="SULFATE TRANSPORT SYSTEM PERMEASE PROTEIN CYSW"/>
    <property type="match status" value="1"/>
</dbReference>
<dbReference type="InterPro" id="IPR035906">
    <property type="entry name" value="MetI-like_sf"/>
</dbReference>
<keyword evidence="3" id="KW-0813">Transport</keyword>
<organism evidence="11 12">
    <name type="scientific">Pigmentiphaga humi</name>
    <dbReference type="NCBI Taxonomy" id="2478468"/>
    <lineage>
        <taxon>Bacteria</taxon>
        <taxon>Pseudomonadati</taxon>
        <taxon>Pseudomonadota</taxon>
        <taxon>Betaproteobacteria</taxon>
        <taxon>Burkholderiales</taxon>
        <taxon>Alcaligenaceae</taxon>
        <taxon>Pigmentiphaga</taxon>
    </lineage>
</organism>
<dbReference type="InterPro" id="IPR005667">
    <property type="entry name" value="Sulph_transpt2"/>
</dbReference>
<feature type="transmembrane region" description="Helical" evidence="9">
    <location>
        <begin position="93"/>
        <end position="116"/>
    </location>
</feature>
<feature type="transmembrane region" description="Helical" evidence="9">
    <location>
        <begin position="57"/>
        <end position="81"/>
    </location>
</feature>
<feature type="transmembrane region" description="Helical" evidence="9">
    <location>
        <begin position="241"/>
        <end position="260"/>
    </location>
</feature>
<comment type="subunit">
    <text evidence="2">The complex is composed of two ATP-binding proteins (CysA), two transmembrane proteins (CysT and CysW) and a solute-binding protein (CysP).</text>
</comment>
<dbReference type="Pfam" id="PF00528">
    <property type="entry name" value="BPD_transp_1"/>
    <property type="match status" value="1"/>
</dbReference>
<reference evidence="11 12" key="1">
    <citation type="submission" date="2018-10" db="EMBL/GenBank/DDBJ databases">
        <authorList>
            <person name="Criscuolo A."/>
        </authorList>
    </citation>
    <scope>NUCLEOTIDE SEQUENCE [LARGE SCALE GENOMIC DNA]</scope>
    <source>
        <strain evidence="11">DnA1</strain>
    </source>
</reference>
<dbReference type="AlphaFoldDB" id="A0A3P4B5K9"/>
<evidence type="ECO:0000256" key="7">
    <source>
        <dbReference type="ARBA" id="ARBA00023136"/>
    </source>
</evidence>
<dbReference type="GO" id="GO:0005886">
    <property type="term" value="C:plasma membrane"/>
    <property type="evidence" value="ECO:0007669"/>
    <property type="project" value="UniProtKB-SubCell"/>
</dbReference>
<evidence type="ECO:0000256" key="6">
    <source>
        <dbReference type="ARBA" id="ARBA00023032"/>
    </source>
</evidence>
<dbReference type="SUPFAM" id="SSF161098">
    <property type="entry name" value="MetI-like"/>
    <property type="match status" value="1"/>
</dbReference>
<evidence type="ECO:0000313" key="11">
    <source>
        <dbReference type="EMBL" id="VCU71594.1"/>
    </source>
</evidence>
<feature type="domain" description="ABC transmembrane type-1" evidence="10">
    <location>
        <begin position="58"/>
        <end position="264"/>
    </location>
</feature>
<proteinExistence type="predicted"/>
<protein>
    <submittedName>
        <fullName evidence="11">Sulfate transport system permease protein CysW</fullName>
    </submittedName>
</protein>
<dbReference type="PANTHER" id="PTHR30406">
    <property type="entry name" value="SULFATE TRANSPORT SYSTEM PERMEASE PROTEIN"/>
    <property type="match status" value="1"/>
</dbReference>
<feature type="transmembrane region" description="Helical" evidence="9">
    <location>
        <begin position="194"/>
        <end position="221"/>
    </location>
</feature>
<evidence type="ECO:0000256" key="9">
    <source>
        <dbReference type="SAM" id="Phobius"/>
    </source>
</evidence>
<dbReference type="Proteomes" id="UP000277294">
    <property type="component" value="Unassembled WGS sequence"/>
</dbReference>
<evidence type="ECO:0000256" key="1">
    <source>
        <dbReference type="ARBA" id="ARBA00004651"/>
    </source>
</evidence>
<evidence type="ECO:0000256" key="2">
    <source>
        <dbReference type="ARBA" id="ARBA00011779"/>
    </source>
</evidence>
<dbReference type="NCBIfam" id="TIGR00969">
    <property type="entry name" value="3a0106s02"/>
    <property type="match status" value="1"/>
</dbReference>
<dbReference type="CDD" id="cd06261">
    <property type="entry name" value="TM_PBP2"/>
    <property type="match status" value="1"/>
</dbReference>
<evidence type="ECO:0000256" key="4">
    <source>
        <dbReference type="ARBA" id="ARBA00022692"/>
    </source>
</evidence>
<feature type="transmembrane region" description="Helical" evidence="9">
    <location>
        <begin position="12"/>
        <end position="37"/>
    </location>
</feature>
<comment type="subcellular location">
    <subcellularLocation>
        <location evidence="1">Cell membrane</location>
        <topology evidence="1">Multi-pass membrane protein</topology>
    </subcellularLocation>
</comment>
<evidence type="ECO:0000256" key="5">
    <source>
        <dbReference type="ARBA" id="ARBA00022989"/>
    </source>
</evidence>
<sequence length="287" mass="31613">MAIKRPTQAHQWLLIVLGIVFAVLLLVVPLALIFSQALAGGWGLVVQNLNEDFMKHAIWLTLITTLATVPINLVFGILLAWCVTRYDFFGRRLLTTLVDIPYATSPVVAGLCYLVVYGLESTLGNWLYGHDIQLMFAWPGILMVTVFVTSPYVARILIPLMQAQGQDEEIAALSLGASGWQIFWRVTLPNIKWALLYGIVITNARAVGEFGAVSVVSGTIMNQTLTLPLLVEQLNNDYKTAAAFTAAALLACMAMLTLVLKTVMEWRQKRRTDTPAHFSPEGPARPA</sequence>
<dbReference type="GO" id="GO:0015419">
    <property type="term" value="F:ABC-type sulfate transporter activity"/>
    <property type="evidence" value="ECO:0007669"/>
    <property type="project" value="InterPro"/>
</dbReference>
<accession>A0A3P4B5K9</accession>
<dbReference type="RefSeq" id="WP_222929278.1">
    <property type="nucleotide sequence ID" value="NZ_UWPJ01000027.1"/>
</dbReference>
<evidence type="ECO:0000256" key="8">
    <source>
        <dbReference type="ARBA" id="ARBA00025323"/>
    </source>
</evidence>